<evidence type="ECO:0000256" key="1">
    <source>
        <dbReference type="ARBA" id="ARBA00001107"/>
    </source>
</evidence>
<evidence type="ECO:0000256" key="2">
    <source>
        <dbReference type="ARBA" id="ARBA00004496"/>
    </source>
</evidence>
<dbReference type="AlphaFoldDB" id="A0A291JIA0"/>
<dbReference type="InterPro" id="IPR005849">
    <property type="entry name" value="GalP_Utransf_N"/>
</dbReference>
<comment type="similarity">
    <text evidence="4 10">Belongs to the galactose-1-phosphate uridylyltransferase type 2 family.</text>
</comment>
<evidence type="ECO:0000313" key="16">
    <source>
        <dbReference type="Proteomes" id="UP000664081"/>
    </source>
</evidence>
<evidence type="ECO:0000256" key="10">
    <source>
        <dbReference type="HAMAP-Rule" id="MF_00571"/>
    </source>
</evidence>
<dbReference type="EC" id="2.7.7.12" evidence="10"/>
<keyword evidence="9 10" id="KW-0119">Carbohydrate metabolism</keyword>
<reference evidence="14 15" key="1">
    <citation type="submission" date="2018-06" db="EMBL/GenBank/DDBJ databases">
        <authorList>
            <consortium name="Pathogen Informatics"/>
            <person name="Doyle S."/>
        </authorList>
    </citation>
    <scope>NUCLEOTIDE SEQUENCE [LARGE SCALE GENOMIC DNA]</scope>
    <source>
        <strain evidence="14 15">NCTC13834</strain>
    </source>
</reference>
<evidence type="ECO:0000256" key="7">
    <source>
        <dbReference type="ARBA" id="ARBA00022695"/>
    </source>
</evidence>
<dbReference type="EMBL" id="JAFNLT010000005">
    <property type="protein sequence ID" value="MBO1227107.1"/>
    <property type="molecule type" value="Genomic_DNA"/>
</dbReference>
<dbReference type="PIRSF" id="PIRSF006005">
    <property type="entry name" value="GalT_BS"/>
    <property type="match status" value="1"/>
</dbReference>
<sequence length="496" mass="56700">MLLNQHSVQLFVSYATTYGDYEKEDAIYIQNRLISILNASGIDDTASPKFSPNATANAIAQDWIQEAIKANCIDDALYNKEIIEAQILDLITPRPSVVNDQFNELYKRNAKEATDYFYNITKRNHYVKEDAIANNIHFDVSNEYGDLEITINLSKPEKDAKQIAKAKEAPSTDYPKCALCLENEGFKGSVLQAARTNHRIVRLNLGDEQWGFQYSPYAYFKEHSIVLSKEHVPMNIDKQTFVQLLDFVDKFPHYFIGSNADIPLVGGSILTHNHYQSGRHTFPMDNAKELQNFKLVQFTNVEASTLHWPMSVIRLKSTNKENLIEAAECIRLAWNNYSDESVAIRAYSDEGDRHHTVTPIARFRHGQYELDVVLRDNQTSETYPDGIFHPHKDVQHIKKENIGLIEVMGTAILPGRLKTELQEVKAFLLGNHQQSLGAHQTWAEEMKANYDINEKNVDEIIEKEVGHKFKRVLEDAGVFKNTSQGQEAFERFIETL</sequence>
<keyword evidence="16" id="KW-1185">Reference proteome</keyword>
<dbReference type="GO" id="GO:0008108">
    <property type="term" value="F:UDP-glucose:hexose-1-phosphate uridylyltransferase activity"/>
    <property type="evidence" value="ECO:0007669"/>
    <property type="project" value="UniProtKB-UniRule"/>
</dbReference>
<dbReference type="HAMAP" id="MF_00571">
    <property type="entry name" value="GalP_UDP_trans"/>
    <property type="match status" value="1"/>
</dbReference>
<keyword evidence="7 10" id="KW-0548">Nucleotidyltransferase</keyword>
<gene>
    <name evidence="10 13" type="primary">galT</name>
    <name evidence="13" type="ORF">J3T88_07165</name>
    <name evidence="14" type="ORF">NCTC13834_00740</name>
</gene>
<organism evidence="14 15">
    <name type="scientific">Staphylococcus nepalensis</name>
    <dbReference type="NCBI Taxonomy" id="214473"/>
    <lineage>
        <taxon>Bacteria</taxon>
        <taxon>Bacillati</taxon>
        <taxon>Bacillota</taxon>
        <taxon>Bacilli</taxon>
        <taxon>Bacillales</taxon>
        <taxon>Staphylococcaceae</taxon>
        <taxon>Staphylococcus</taxon>
    </lineage>
</organism>
<reference evidence="13 16" key="2">
    <citation type="submission" date="2021-03" db="EMBL/GenBank/DDBJ databases">
        <title>Staphylococci and Mammaliicocci in bats.</title>
        <authorList>
            <person name="Fountain K."/>
        </authorList>
    </citation>
    <scope>NUCLEOTIDE SEQUENCE [LARGE SCALE GENOMIC DNA]</scope>
    <source>
        <strain evidence="13 16">18_1_E_SW</strain>
    </source>
</reference>
<dbReference type="Proteomes" id="UP000664081">
    <property type="component" value="Unassembled WGS sequence"/>
</dbReference>
<dbReference type="KEGG" id="snl:BJD96_03485"/>
<accession>A0A291JIA0</accession>
<evidence type="ECO:0000259" key="11">
    <source>
        <dbReference type="Pfam" id="PF01087"/>
    </source>
</evidence>
<keyword evidence="6 10" id="KW-0808">Transferase</keyword>
<dbReference type="UniPathway" id="UPA00214"/>
<keyword evidence="8 10" id="KW-0299">Galactose metabolism</keyword>
<evidence type="ECO:0000313" key="14">
    <source>
        <dbReference type="EMBL" id="SUM54453.1"/>
    </source>
</evidence>
<feature type="domain" description="Galactose-1-phosphate uridyl transferase C-terminal" evidence="12">
    <location>
        <begin position="248"/>
        <end position="431"/>
    </location>
</feature>
<evidence type="ECO:0000256" key="8">
    <source>
        <dbReference type="ARBA" id="ARBA00023144"/>
    </source>
</evidence>
<dbReference type="NCBIfam" id="TIGR01239">
    <property type="entry name" value="galT_2"/>
    <property type="match status" value="1"/>
</dbReference>
<dbReference type="InterPro" id="IPR005850">
    <property type="entry name" value="GalP_Utransf_C"/>
</dbReference>
<evidence type="ECO:0000313" key="13">
    <source>
        <dbReference type="EMBL" id="MBO1227107.1"/>
    </source>
</evidence>
<evidence type="ECO:0000256" key="9">
    <source>
        <dbReference type="ARBA" id="ARBA00023277"/>
    </source>
</evidence>
<dbReference type="RefSeq" id="WP_096808651.1">
    <property type="nucleotide sequence ID" value="NZ_BMCF01000001.1"/>
</dbReference>
<dbReference type="PANTHER" id="PTHR39191:SF1">
    <property type="entry name" value="DUF4922 DOMAIN-CONTAINING PROTEIN"/>
    <property type="match status" value="1"/>
</dbReference>
<dbReference type="Pfam" id="PF01087">
    <property type="entry name" value="GalP_UDP_transf"/>
    <property type="match status" value="1"/>
</dbReference>
<keyword evidence="5 10" id="KW-0963">Cytoplasm</keyword>
<comment type="subcellular location">
    <subcellularLocation>
        <location evidence="2 10">Cytoplasm</location>
    </subcellularLocation>
</comment>
<dbReference type="GO" id="GO:0006012">
    <property type="term" value="P:galactose metabolic process"/>
    <property type="evidence" value="ECO:0007669"/>
    <property type="project" value="UniProtKB-UniRule"/>
</dbReference>
<dbReference type="EMBL" id="UHDS01000001">
    <property type="protein sequence ID" value="SUM54453.1"/>
    <property type="molecule type" value="Genomic_DNA"/>
</dbReference>
<dbReference type="PANTHER" id="PTHR39191">
    <property type="entry name" value="GALACTOSE-1-PHOSPHATE URIDYLYLTRANSFERASE"/>
    <property type="match status" value="1"/>
</dbReference>
<feature type="domain" description="Galactose-1-phosphate uridyl transferase N-terminal" evidence="11">
    <location>
        <begin position="20"/>
        <end position="233"/>
    </location>
</feature>
<dbReference type="Proteomes" id="UP000254412">
    <property type="component" value="Unassembled WGS sequence"/>
</dbReference>
<comment type="catalytic activity">
    <reaction evidence="1 10">
        <text>alpha-D-galactose 1-phosphate + UDP-alpha-D-glucose = alpha-D-glucose 1-phosphate + UDP-alpha-D-galactose</text>
        <dbReference type="Rhea" id="RHEA:13989"/>
        <dbReference type="ChEBI" id="CHEBI:58336"/>
        <dbReference type="ChEBI" id="CHEBI:58601"/>
        <dbReference type="ChEBI" id="CHEBI:58885"/>
        <dbReference type="ChEBI" id="CHEBI:66914"/>
        <dbReference type="EC" id="2.7.7.12"/>
    </reaction>
</comment>
<dbReference type="Pfam" id="PF02744">
    <property type="entry name" value="GalP_UDP_tr_C"/>
    <property type="match status" value="1"/>
</dbReference>
<evidence type="ECO:0000256" key="3">
    <source>
        <dbReference type="ARBA" id="ARBA00004947"/>
    </source>
</evidence>
<evidence type="ECO:0000256" key="5">
    <source>
        <dbReference type="ARBA" id="ARBA00022490"/>
    </source>
</evidence>
<comment type="pathway">
    <text evidence="3 10">Carbohydrate metabolism; galactose metabolism.</text>
</comment>
<dbReference type="GeneID" id="66776144"/>
<dbReference type="NCBIfam" id="NF003629">
    <property type="entry name" value="PRK05270.1-2"/>
    <property type="match status" value="1"/>
</dbReference>
<evidence type="ECO:0000313" key="15">
    <source>
        <dbReference type="Proteomes" id="UP000254412"/>
    </source>
</evidence>
<proteinExistence type="inferred from homology"/>
<dbReference type="NCBIfam" id="NF003633">
    <property type="entry name" value="PRK05270.2-2"/>
    <property type="match status" value="1"/>
</dbReference>
<name>A0A291JIA0_9STAP</name>
<dbReference type="InterPro" id="IPR000766">
    <property type="entry name" value="GalP_uridyl_Trfase_II"/>
</dbReference>
<evidence type="ECO:0000259" key="12">
    <source>
        <dbReference type="Pfam" id="PF02744"/>
    </source>
</evidence>
<evidence type="ECO:0000256" key="6">
    <source>
        <dbReference type="ARBA" id="ARBA00022679"/>
    </source>
</evidence>
<dbReference type="GO" id="GO:0005737">
    <property type="term" value="C:cytoplasm"/>
    <property type="evidence" value="ECO:0007669"/>
    <property type="project" value="UniProtKB-SubCell"/>
</dbReference>
<evidence type="ECO:0000256" key="4">
    <source>
        <dbReference type="ARBA" id="ARBA00008706"/>
    </source>
</evidence>
<protein>
    <recommendedName>
        <fullName evidence="10">Galactose-1-phosphate uridylyltransferase</fullName>
        <shortName evidence="10">Gal-1-P uridylyltransferase</shortName>
        <ecNumber evidence="10">2.7.7.12</ecNumber>
    </recommendedName>
    <alternativeName>
        <fullName evidence="10">UDP-glucose--hexose-1-phosphate uridylyltransferase</fullName>
    </alternativeName>
</protein>